<dbReference type="GO" id="GO:0003723">
    <property type="term" value="F:RNA binding"/>
    <property type="evidence" value="ECO:0007669"/>
    <property type="project" value="UniProtKB-UniRule"/>
</dbReference>
<dbReference type="GO" id="GO:0008380">
    <property type="term" value="P:RNA splicing"/>
    <property type="evidence" value="ECO:0007669"/>
    <property type="project" value="UniProtKB-KW"/>
</dbReference>
<keyword evidence="2 4" id="KW-0694">RNA-binding</keyword>
<comment type="caution">
    <text evidence="6">The sequence shown here is derived from an EMBL/GenBank/DDBJ whole genome shotgun (WGS) entry which is preliminary data.</text>
</comment>
<name>A0ABD3AUE1_9GENT</name>
<dbReference type="SMART" id="SM00360">
    <property type="entry name" value="RRM"/>
    <property type="match status" value="1"/>
</dbReference>
<dbReference type="Proteomes" id="UP001630127">
    <property type="component" value="Unassembled WGS sequence"/>
</dbReference>
<proteinExistence type="predicted"/>
<dbReference type="Gene3D" id="3.30.70.330">
    <property type="match status" value="1"/>
</dbReference>
<evidence type="ECO:0000256" key="4">
    <source>
        <dbReference type="PROSITE-ProRule" id="PRU00176"/>
    </source>
</evidence>
<dbReference type="PANTHER" id="PTHR23139">
    <property type="entry name" value="RNA-BINDING PROTEIN"/>
    <property type="match status" value="1"/>
</dbReference>
<evidence type="ECO:0000313" key="6">
    <source>
        <dbReference type="EMBL" id="KAL3534597.1"/>
    </source>
</evidence>
<evidence type="ECO:0000256" key="3">
    <source>
        <dbReference type="ARBA" id="ARBA00023187"/>
    </source>
</evidence>
<sequence length="204" mass="21507">MAPPNTFIPGAAPISGQVPGTAPATPGQVPGTAPAVPGMVSTILLLKYKQTLFHARRLYVAGLPSTATEKSLKTFFNNAMSRIGGNSAGPGDAVLNVPVIKHGKKYAYLDMRSVEEASNAMALNGINFEGVQLEVKRYIRYNPLDAAPPGPSQPNPNLNVGAVGLTSVSVSGLENPDRIFVGGLPHYLTEQHIKRAARVLWAPS</sequence>
<dbReference type="InterPro" id="IPR000504">
    <property type="entry name" value="RRM_dom"/>
</dbReference>
<dbReference type="EMBL" id="JBJUIK010000002">
    <property type="protein sequence ID" value="KAL3534597.1"/>
    <property type="molecule type" value="Genomic_DNA"/>
</dbReference>
<evidence type="ECO:0000256" key="2">
    <source>
        <dbReference type="ARBA" id="ARBA00022884"/>
    </source>
</evidence>
<keyword evidence="3" id="KW-0508">mRNA splicing</keyword>
<feature type="domain" description="RRM" evidence="5">
    <location>
        <begin position="56"/>
        <end position="140"/>
    </location>
</feature>
<dbReference type="InterPro" id="IPR012677">
    <property type="entry name" value="Nucleotide-bd_a/b_plait_sf"/>
</dbReference>
<accession>A0ABD3AUE1</accession>
<dbReference type="GO" id="GO:0006397">
    <property type="term" value="P:mRNA processing"/>
    <property type="evidence" value="ECO:0007669"/>
    <property type="project" value="UniProtKB-KW"/>
</dbReference>
<reference evidence="6 7" key="1">
    <citation type="submission" date="2024-11" db="EMBL/GenBank/DDBJ databases">
        <title>A near-complete genome assembly of Cinchona calisaya.</title>
        <authorList>
            <person name="Lian D.C."/>
            <person name="Zhao X.W."/>
            <person name="Wei L."/>
        </authorList>
    </citation>
    <scope>NUCLEOTIDE SEQUENCE [LARGE SCALE GENOMIC DNA]</scope>
    <source>
        <tissue evidence="6">Nenye</tissue>
    </source>
</reference>
<evidence type="ECO:0000259" key="5">
    <source>
        <dbReference type="PROSITE" id="PS50102"/>
    </source>
</evidence>
<dbReference type="InterPro" id="IPR035979">
    <property type="entry name" value="RBD_domain_sf"/>
</dbReference>
<keyword evidence="7" id="KW-1185">Reference proteome</keyword>
<keyword evidence="1" id="KW-0507">mRNA processing</keyword>
<organism evidence="6 7">
    <name type="scientific">Cinchona calisaya</name>
    <dbReference type="NCBI Taxonomy" id="153742"/>
    <lineage>
        <taxon>Eukaryota</taxon>
        <taxon>Viridiplantae</taxon>
        <taxon>Streptophyta</taxon>
        <taxon>Embryophyta</taxon>
        <taxon>Tracheophyta</taxon>
        <taxon>Spermatophyta</taxon>
        <taxon>Magnoliopsida</taxon>
        <taxon>eudicotyledons</taxon>
        <taxon>Gunneridae</taxon>
        <taxon>Pentapetalae</taxon>
        <taxon>asterids</taxon>
        <taxon>lamiids</taxon>
        <taxon>Gentianales</taxon>
        <taxon>Rubiaceae</taxon>
        <taxon>Cinchonoideae</taxon>
        <taxon>Cinchoneae</taxon>
        <taxon>Cinchona</taxon>
    </lineage>
</organism>
<evidence type="ECO:0000256" key="1">
    <source>
        <dbReference type="ARBA" id="ARBA00022664"/>
    </source>
</evidence>
<dbReference type="SUPFAM" id="SSF54928">
    <property type="entry name" value="RNA-binding domain, RBD"/>
    <property type="match status" value="1"/>
</dbReference>
<evidence type="ECO:0000313" key="7">
    <source>
        <dbReference type="Proteomes" id="UP001630127"/>
    </source>
</evidence>
<gene>
    <name evidence="6" type="ORF">ACH5RR_003058</name>
</gene>
<protein>
    <recommendedName>
        <fullName evidence="5">RRM domain-containing protein</fullName>
    </recommendedName>
</protein>
<dbReference type="AlphaFoldDB" id="A0ABD3AUE1"/>
<dbReference type="PROSITE" id="PS50102">
    <property type="entry name" value="RRM"/>
    <property type="match status" value="1"/>
</dbReference>